<proteinExistence type="predicted"/>
<keyword evidence="3" id="KW-1185">Reference proteome</keyword>
<dbReference type="AlphaFoldDB" id="A0AAD5D4X3"/>
<evidence type="ECO:0000256" key="1">
    <source>
        <dbReference type="SAM" id="MobiDB-lite"/>
    </source>
</evidence>
<accession>A0AAD5D4X3</accession>
<feature type="region of interest" description="Disordered" evidence="1">
    <location>
        <begin position="1"/>
        <end position="76"/>
    </location>
</feature>
<gene>
    <name evidence="2" type="ORF">M8C21_012326</name>
</gene>
<protein>
    <submittedName>
        <fullName evidence="2">Uncharacterized protein</fullName>
    </submittedName>
</protein>
<comment type="caution">
    <text evidence="2">The sequence shown here is derived from an EMBL/GenBank/DDBJ whole genome shotgun (WGS) entry which is preliminary data.</text>
</comment>
<organism evidence="2 3">
    <name type="scientific">Ambrosia artemisiifolia</name>
    <name type="common">Common ragweed</name>
    <dbReference type="NCBI Taxonomy" id="4212"/>
    <lineage>
        <taxon>Eukaryota</taxon>
        <taxon>Viridiplantae</taxon>
        <taxon>Streptophyta</taxon>
        <taxon>Embryophyta</taxon>
        <taxon>Tracheophyta</taxon>
        <taxon>Spermatophyta</taxon>
        <taxon>Magnoliopsida</taxon>
        <taxon>eudicotyledons</taxon>
        <taxon>Gunneridae</taxon>
        <taxon>Pentapetalae</taxon>
        <taxon>asterids</taxon>
        <taxon>campanulids</taxon>
        <taxon>Asterales</taxon>
        <taxon>Asteraceae</taxon>
        <taxon>Asteroideae</taxon>
        <taxon>Heliantheae alliance</taxon>
        <taxon>Heliantheae</taxon>
        <taxon>Ambrosia</taxon>
    </lineage>
</organism>
<sequence length="112" mass="11662">FLPMAPLQDALPNMGPASSIQQTSGLGTPAPTWMTHQSMPPPGPSYGSSMPSGPFMGQVPSNIPPQPRPPQVGTFGYDMTSFASLNNTNQQQSGFYAASAATPNTFSSNPFG</sequence>
<feature type="non-terminal residue" evidence="2">
    <location>
        <position position="1"/>
    </location>
</feature>
<feature type="compositionally biased region" description="Polar residues" evidence="1">
    <location>
        <begin position="16"/>
        <end position="26"/>
    </location>
</feature>
<reference evidence="2" key="1">
    <citation type="submission" date="2022-06" db="EMBL/GenBank/DDBJ databases">
        <title>Uncovering the hologenomic basis of an extraordinary plant invasion.</title>
        <authorList>
            <person name="Bieker V.C."/>
            <person name="Martin M.D."/>
            <person name="Gilbert T."/>
            <person name="Hodgins K."/>
            <person name="Battlay P."/>
            <person name="Petersen B."/>
            <person name="Wilson J."/>
        </authorList>
    </citation>
    <scope>NUCLEOTIDE SEQUENCE</scope>
    <source>
        <strain evidence="2">AA19_3_7</strain>
        <tissue evidence="2">Leaf</tissue>
    </source>
</reference>
<feature type="compositionally biased region" description="Low complexity" evidence="1">
    <location>
        <begin position="45"/>
        <end position="61"/>
    </location>
</feature>
<evidence type="ECO:0000313" key="3">
    <source>
        <dbReference type="Proteomes" id="UP001206925"/>
    </source>
</evidence>
<name>A0AAD5D4X3_AMBAR</name>
<dbReference type="EMBL" id="JAMZMK010005511">
    <property type="protein sequence ID" value="KAI7753195.1"/>
    <property type="molecule type" value="Genomic_DNA"/>
</dbReference>
<evidence type="ECO:0000313" key="2">
    <source>
        <dbReference type="EMBL" id="KAI7753195.1"/>
    </source>
</evidence>
<dbReference type="Proteomes" id="UP001206925">
    <property type="component" value="Unassembled WGS sequence"/>
</dbReference>